<dbReference type="Proteomes" id="UP000813385">
    <property type="component" value="Unassembled WGS sequence"/>
</dbReference>
<feature type="transmembrane region" description="Helical" evidence="2">
    <location>
        <begin position="50"/>
        <end position="71"/>
    </location>
</feature>
<feature type="domain" description="DUF7703" evidence="3">
    <location>
        <begin position="21"/>
        <end position="260"/>
    </location>
</feature>
<gene>
    <name evidence="4" type="ORF">B0T11DRAFT_57986</name>
</gene>
<feature type="transmembrane region" description="Helical" evidence="2">
    <location>
        <begin position="161"/>
        <end position="180"/>
    </location>
</feature>
<accession>A0A8K0X5G4</accession>
<dbReference type="EMBL" id="JAGPXD010000002">
    <property type="protein sequence ID" value="KAH7367798.1"/>
    <property type="molecule type" value="Genomic_DNA"/>
</dbReference>
<evidence type="ECO:0000313" key="4">
    <source>
        <dbReference type="EMBL" id="KAH7367798.1"/>
    </source>
</evidence>
<comment type="caution">
    <text evidence="4">The sequence shown here is derived from an EMBL/GenBank/DDBJ whole genome shotgun (WGS) entry which is preliminary data.</text>
</comment>
<reference evidence="4" key="1">
    <citation type="journal article" date="2021" name="Nat. Commun.">
        <title>Genetic determinants of endophytism in the Arabidopsis root mycobiome.</title>
        <authorList>
            <person name="Mesny F."/>
            <person name="Miyauchi S."/>
            <person name="Thiergart T."/>
            <person name="Pickel B."/>
            <person name="Atanasova L."/>
            <person name="Karlsson M."/>
            <person name="Huettel B."/>
            <person name="Barry K.W."/>
            <person name="Haridas S."/>
            <person name="Chen C."/>
            <person name="Bauer D."/>
            <person name="Andreopoulos W."/>
            <person name="Pangilinan J."/>
            <person name="LaButti K."/>
            <person name="Riley R."/>
            <person name="Lipzen A."/>
            <person name="Clum A."/>
            <person name="Drula E."/>
            <person name="Henrissat B."/>
            <person name="Kohler A."/>
            <person name="Grigoriev I.V."/>
            <person name="Martin F.M."/>
            <person name="Hacquard S."/>
        </authorList>
    </citation>
    <scope>NUCLEOTIDE SEQUENCE</scope>
    <source>
        <strain evidence="4">MPI-CAGE-AT-0016</strain>
    </source>
</reference>
<evidence type="ECO:0000256" key="1">
    <source>
        <dbReference type="SAM" id="MobiDB-lite"/>
    </source>
</evidence>
<feature type="region of interest" description="Disordered" evidence="1">
    <location>
        <begin position="307"/>
        <end position="341"/>
    </location>
</feature>
<evidence type="ECO:0000313" key="5">
    <source>
        <dbReference type="Proteomes" id="UP000813385"/>
    </source>
</evidence>
<feature type="transmembrane region" description="Helical" evidence="2">
    <location>
        <begin position="20"/>
        <end position="43"/>
    </location>
</feature>
<keyword evidence="2" id="KW-1133">Transmembrane helix</keyword>
<feature type="transmembrane region" description="Helical" evidence="2">
    <location>
        <begin position="83"/>
        <end position="106"/>
    </location>
</feature>
<dbReference type="Pfam" id="PF24802">
    <property type="entry name" value="DUF7703"/>
    <property type="match status" value="1"/>
</dbReference>
<dbReference type="AlphaFoldDB" id="A0A8K0X5G4"/>
<feature type="transmembrane region" description="Helical" evidence="2">
    <location>
        <begin position="118"/>
        <end position="141"/>
    </location>
</feature>
<name>A0A8K0X5G4_9PEZI</name>
<proteinExistence type="predicted"/>
<dbReference type="PANTHER" id="PTHR37013:SF3">
    <property type="entry name" value="INTEGRAL MEMBRANE PROTEIN (AFU_ORTHOLOGUE AFUA_1G05950)"/>
    <property type="match status" value="1"/>
</dbReference>
<organism evidence="4 5">
    <name type="scientific">Plectosphaerella cucumerina</name>
    <dbReference type="NCBI Taxonomy" id="40658"/>
    <lineage>
        <taxon>Eukaryota</taxon>
        <taxon>Fungi</taxon>
        <taxon>Dikarya</taxon>
        <taxon>Ascomycota</taxon>
        <taxon>Pezizomycotina</taxon>
        <taxon>Sordariomycetes</taxon>
        <taxon>Hypocreomycetidae</taxon>
        <taxon>Glomerellales</taxon>
        <taxon>Plectosphaerellaceae</taxon>
        <taxon>Plectosphaerella</taxon>
    </lineage>
</organism>
<protein>
    <submittedName>
        <fullName evidence="4">Integral membrane protein</fullName>
    </submittedName>
</protein>
<feature type="transmembrane region" description="Helical" evidence="2">
    <location>
        <begin position="200"/>
        <end position="220"/>
    </location>
</feature>
<feature type="region of interest" description="Disordered" evidence="1">
    <location>
        <begin position="367"/>
        <end position="407"/>
    </location>
</feature>
<feature type="compositionally biased region" description="Polar residues" evidence="1">
    <location>
        <begin position="382"/>
        <end position="400"/>
    </location>
</feature>
<sequence>MFDIDNGIVSNSSEGLNYTLPIVVFLAVALYNVIELAILIFASFRNRHGLYFWSFCVATFGTVPYSLGFLLKGLGINTSDAVFVYVTLIVVGWTCLVTGQSVVLYSRLHLVDRNPTHLRCVLVMIIVNGIMCHVTIAVLIYGSNSSASNRFLLAYSIAEKVQVSIFFVQECIISGLYIAATIRFFRHSVLHPSSTRHKTLWHLISVNVIVILLDITILGLEYTGLYEVQTAYKAFVYTIKLKLEFSVLNKLMDLTRMRSVSNTSGGAMQETPPCPSCREDFIFDGSQQMHTCLEGTMALGRLDGKSVTLAPPRPRPGSITIAADPGFSRSGPPPARDALPSDGIMVMTTTSVNVTSEDELERQWQSLRRISSDREPHRGSVATASTMEPDQRKSASSSDAALTKVEV</sequence>
<keyword evidence="5" id="KW-1185">Reference proteome</keyword>
<dbReference type="OrthoDB" id="405906at2759"/>
<dbReference type="PANTHER" id="PTHR37013">
    <property type="entry name" value="INTEGRAL MEMBRANE PROTEIN (AFU_ORTHOLOGUE AFUA_1G05950)-RELATED"/>
    <property type="match status" value="1"/>
</dbReference>
<evidence type="ECO:0000259" key="3">
    <source>
        <dbReference type="Pfam" id="PF24802"/>
    </source>
</evidence>
<dbReference type="InterPro" id="IPR056120">
    <property type="entry name" value="DUF7703"/>
</dbReference>
<keyword evidence="2" id="KW-0472">Membrane</keyword>
<evidence type="ECO:0000256" key="2">
    <source>
        <dbReference type="SAM" id="Phobius"/>
    </source>
</evidence>
<keyword evidence="2" id="KW-0812">Transmembrane</keyword>